<dbReference type="STRING" id="1330330.IX53_10215"/>
<dbReference type="GO" id="GO:0006163">
    <property type="term" value="P:purine nucleotide metabolic process"/>
    <property type="evidence" value="ECO:0007669"/>
    <property type="project" value="UniProtKB-ARBA"/>
</dbReference>
<dbReference type="SUPFAM" id="SSF52402">
    <property type="entry name" value="Adenine nucleotide alpha hydrolases-like"/>
    <property type="match status" value="1"/>
</dbReference>
<dbReference type="PATRIC" id="fig|1330330.3.peg.2076"/>
<proteinExistence type="predicted"/>
<evidence type="ECO:0000313" key="2">
    <source>
        <dbReference type="EMBL" id="AKI98369.1"/>
    </source>
</evidence>
<evidence type="ECO:0000313" key="3">
    <source>
        <dbReference type="Proteomes" id="UP000035159"/>
    </source>
</evidence>
<dbReference type="PANTHER" id="PTHR43169:SF2">
    <property type="entry name" value="NAD_GMP SYNTHASE DOMAIN-CONTAINING PROTEIN"/>
    <property type="match status" value="1"/>
</dbReference>
<feature type="domain" description="NAD/GMP synthase" evidence="1">
    <location>
        <begin position="2"/>
        <end position="54"/>
    </location>
</feature>
<reference evidence="2 3" key="1">
    <citation type="submission" date="2015-04" db="EMBL/GenBank/DDBJ databases">
        <title>Complete Genome Sequence of Kosmotoga pacifica SLHLJ1.</title>
        <authorList>
            <person name="Jiang L.J."/>
            <person name="Shao Z.Z."/>
            <person name="Jebbar M."/>
        </authorList>
    </citation>
    <scope>NUCLEOTIDE SEQUENCE [LARGE SCALE GENOMIC DNA]</scope>
    <source>
        <strain evidence="2 3">SLHLJ1</strain>
    </source>
</reference>
<keyword evidence="3" id="KW-1185">Reference proteome</keyword>
<dbReference type="Gene3D" id="3.40.50.620">
    <property type="entry name" value="HUPs"/>
    <property type="match status" value="1"/>
</dbReference>
<name>A0A0G2ZFN4_9BACT</name>
<dbReference type="InterPro" id="IPR022310">
    <property type="entry name" value="NAD/GMP_synthase"/>
</dbReference>
<dbReference type="Proteomes" id="UP000035159">
    <property type="component" value="Chromosome"/>
</dbReference>
<dbReference type="Pfam" id="PF02540">
    <property type="entry name" value="NAD_synthase"/>
    <property type="match status" value="1"/>
</dbReference>
<accession>A0A0G2ZFN4</accession>
<protein>
    <submittedName>
        <fullName evidence="2">ExsB family protein</fullName>
    </submittedName>
</protein>
<gene>
    <name evidence="2" type="ORF">IX53_10215</name>
</gene>
<dbReference type="InterPro" id="IPR052188">
    <property type="entry name" value="Ni-pincer_cofactor_biosynth"/>
</dbReference>
<evidence type="ECO:0000259" key="1">
    <source>
        <dbReference type="Pfam" id="PF02540"/>
    </source>
</evidence>
<dbReference type="KEGG" id="kpf:IX53_10215"/>
<sequence length="299" mass="33010">MVVAFSGGKDSTLVAALARKALGKRNVKLLNVCFGPYSYSRGIEIVVEIAKSLDLGLEFTAGYEDQEKIWKHGPSCNRCTKFAKFNAVLKSTSAIIATGANLSDTWGQTGIALRKRLYAPIRNWSKAEIDEALDYLGIEVPRIGEAPTREGCKLKHLLKIMANPAYHGQAVAIANEILLDYLEGIPHDIANVKIIGPLSRNIALINVSPAPSEEIRLKVTERLMKTGIIEEVHWVLAPLRLTISANPGIFNNEASKEWILKGRLQPEFAAPIIINWVESRNRRLATFQVIDYAVMGVKP</sequence>
<dbReference type="InterPro" id="IPR014729">
    <property type="entry name" value="Rossmann-like_a/b/a_fold"/>
</dbReference>
<dbReference type="AlphaFoldDB" id="A0A0G2ZFN4"/>
<organism evidence="2 3">
    <name type="scientific">Kosmotoga pacifica</name>
    <dbReference type="NCBI Taxonomy" id="1330330"/>
    <lineage>
        <taxon>Bacteria</taxon>
        <taxon>Thermotogati</taxon>
        <taxon>Thermotogota</taxon>
        <taxon>Thermotogae</taxon>
        <taxon>Kosmotogales</taxon>
        <taxon>Kosmotogaceae</taxon>
        <taxon>Kosmotoga</taxon>
    </lineage>
</organism>
<dbReference type="PANTHER" id="PTHR43169">
    <property type="entry name" value="EXSB FAMILY PROTEIN"/>
    <property type="match status" value="1"/>
</dbReference>
<dbReference type="EMBL" id="CP011232">
    <property type="protein sequence ID" value="AKI98369.1"/>
    <property type="molecule type" value="Genomic_DNA"/>
</dbReference>